<dbReference type="Gene3D" id="3.40.50.620">
    <property type="entry name" value="HUPs"/>
    <property type="match status" value="1"/>
</dbReference>
<sequence length="182" mass="19830">MTRLACVTGRFQPVHAQHLELFEIAARDADHLVVAVTNPDSGARHAESTSAHRHLPRSNPFTFFERARMLRAALAGRGPAEHATIVPFDLTRPQTWVEYVPLHARQLVRVYGDWEREKASRLAGAGYPVTVLDGDPATKLSATDVRAHLHGDPAGWADLVPAAVVPLLIEILATRATTGGRA</sequence>
<name>A0A4Y3WSP6_9PSEU</name>
<dbReference type="EMBL" id="BJNG01000037">
    <property type="protein sequence ID" value="GEC21892.1"/>
    <property type="molecule type" value="Genomic_DNA"/>
</dbReference>
<protein>
    <submittedName>
        <fullName evidence="4">Nicotinamide-nucleotide adenylyltransferase</fullName>
    </submittedName>
</protein>
<keyword evidence="2 4" id="KW-0548">Nucleotidyltransferase</keyword>
<dbReference type="InterPro" id="IPR004821">
    <property type="entry name" value="Cyt_trans-like"/>
</dbReference>
<gene>
    <name evidence="4" type="ORF">PHY01_41750</name>
</gene>
<feature type="domain" description="Cytidyltransferase-like" evidence="3">
    <location>
        <begin position="8"/>
        <end position="147"/>
    </location>
</feature>
<evidence type="ECO:0000256" key="1">
    <source>
        <dbReference type="ARBA" id="ARBA00022679"/>
    </source>
</evidence>
<dbReference type="AlphaFoldDB" id="A0A4Y3WSP6"/>
<dbReference type="Proteomes" id="UP000320338">
    <property type="component" value="Unassembled WGS sequence"/>
</dbReference>
<proteinExistence type="predicted"/>
<evidence type="ECO:0000259" key="3">
    <source>
        <dbReference type="Pfam" id="PF01467"/>
    </source>
</evidence>
<dbReference type="Pfam" id="PF01467">
    <property type="entry name" value="CTP_transf_like"/>
    <property type="match status" value="1"/>
</dbReference>
<accession>A0A4Y3WSP6</accession>
<keyword evidence="1 4" id="KW-0808">Transferase</keyword>
<dbReference type="PANTHER" id="PTHR21342">
    <property type="entry name" value="PHOSPHOPANTETHEINE ADENYLYLTRANSFERASE"/>
    <property type="match status" value="1"/>
</dbReference>
<dbReference type="GO" id="GO:0016779">
    <property type="term" value="F:nucleotidyltransferase activity"/>
    <property type="evidence" value="ECO:0007669"/>
    <property type="project" value="UniProtKB-KW"/>
</dbReference>
<evidence type="ECO:0000313" key="4">
    <source>
        <dbReference type="EMBL" id="GEC21892.1"/>
    </source>
</evidence>
<keyword evidence="5" id="KW-1185">Reference proteome</keyword>
<dbReference type="SUPFAM" id="SSF52374">
    <property type="entry name" value="Nucleotidylyl transferase"/>
    <property type="match status" value="1"/>
</dbReference>
<comment type="caution">
    <text evidence="4">The sequence shown here is derived from an EMBL/GenBank/DDBJ whole genome shotgun (WGS) entry which is preliminary data.</text>
</comment>
<evidence type="ECO:0000256" key="2">
    <source>
        <dbReference type="ARBA" id="ARBA00022695"/>
    </source>
</evidence>
<dbReference type="InterPro" id="IPR014729">
    <property type="entry name" value="Rossmann-like_a/b/a_fold"/>
</dbReference>
<organism evidence="4 5">
    <name type="scientific">Pseudonocardia hydrocarbonoxydans</name>
    <dbReference type="NCBI Taxonomy" id="76726"/>
    <lineage>
        <taxon>Bacteria</taxon>
        <taxon>Bacillati</taxon>
        <taxon>Actinomycetota</taxon>
        <taxon>Actinomycetes</taxon>
        <taxon>Pseudonocardiales</taxon>
        <taxon>Pseudonocardiaceae</taxon>
        <taxon>Pseudonocardia</taxon>
    </lineage>
</organism>
<dbReference type="PANTHER" id="PTHR21342:SF0">
    <property type="entry name" value="BIFUNCTIONAL NMN ADENYLYLTRANSFERASE_NUDIX HYDROLASE"/>
    <property type="match status" value="1"/>
</dbReference>
<evidence type="ECO:0000313" key="5">
    <source>
        <dbReference type="Proteomes" id="UP000320338"/>
    </source>
</evidence>
<dbReference type="RefSeq" id="WP_141280873.1">
    <property type="nucleotide sequence ID" value="NZ_BAAARZ010000006.1"/>
</dbReference>
<dbReference type="NCBIfam" id="TIGR00125">
    <property type="entry name" value="cyt_tran_rel"/>
    <property type="match status" value="1"/>
</dbReference>
<reference evidence="4 5" key="1">
    <citation type="submission" date="2019-06" db="EMBL/GenBank/DDBJ databases">
        <title>Whole genome shotgun sequence of Pseudonocardia hydrocarbonoxydans NBRC 14498.</title>
        <authorList>
            <person name="Hosoyama A."/>
            <person name="Uohara A."/>
            <person name="Ohji S."/>
            <person name="Ichikawa N."/>
        </authorList>
    </citation>
    <scope>NUCLEOTIDE SEQUENCE [LARGE SCALE GENOMIC DNA]</scope>
    <source>
        <strain evidence="4 5">NBRC 14498</strain>
    </source>
</reference>
<dbReference type="OrthoDB" id="3249147at2"/>